<sequence length="110" mass="12335">MNIQVNDIDDITIVTIDGMITIGSDHKLAKTFKEQIARERHRIVLDMTRVKYIDSLGIGQIAGGYTALDEVDGQLVLARTNDKIKELLRLTGLQNHIKTYDTVEEAIQAL</sequence>
<gene>
    <name evidence="4" type="ORF">J3U88_21960</name>
</gene>
<dbReference type="EMBL" id="JAFREP010000022">
    <property type="protein sequence ID" value="MBO1321161.1"/>
    <property type="molecule type" value="Genomic_DNA"/>
</dbReference>
<dbReference type="InterPro" id="IPR036513">
    <property type="entry name" value="STAS_dom_sf"/>
</dbReference>
<evidence type="ECO:0000313" key="4">
    <source>
        <dbReference type="EMBL" id="MBO1321161.1"/>
    </source>
</evidence>
<organism evidence="4 5">
    <name type="scientific">Acanthopleuribacter pedis</name>
    <dbReference type="NCBI Taxonomy" id="442870"/>
    <lineage>
        <taxon>Bacteria</taxon>
        <taxon>Pseudomonadati</taxon>
        <taxon>Acidobacteriota</taxon>
        <taxon>Holophagae</taxon>
        <taxon>Acanthopleuribacterales</taxon>
        <taxon>Acanthopleuribacteraceae</taxon>
        <taxon>Acanthopleuribacter</taxon>
    </lineage>
</organism>
<dbReference type="Gene3D" id="3.30.750.24">
    <property type="entry name" value="STAS domain"/>
    <property type="match status" value="1"/>
</dbReference>
<evidence type="ECO:0000256" key="1">
    <source>
        <dbReference type="ARBA" id="ARBA00009013"/>
    </source>
</evidence>
<dbReference type="AlphaFoldDB" id="A0A8J7QI84"/>
<name>A0A8J7QI84_9BACT</name>
<reference evidence="4" key="1">
    <citation type="submission" date="2021-03" db="EMBL/GenBank/DDBJ databases">
        <authorList>
            <person name="Wang G."/>
        </authorList>
    </citation>
    <scope>NUCLEOTIDE SEQUENCE</scope>
    <source>
        <strain evidence="4">KCTC 12899</strain>
    </source>
</reference>
<feature type="domain" description="STAS" evidence="3">
    <location>
        <begin position="1"/>
        <end position="110"/>
    </location>
</feature>
<dbReference type="PANTHER" id="PTHR33495">
    <property type="entry name" value="ANTI-SIGMA FACTOR ANTAGONIST TM_1081-RELATED-RELATED"/>
    <property type="match status" value="1"/>
</dbReference>
<comment type="caution">
    <text evidence="4">The sequence shown here is derived from an EMBL/GenBank/DDBJ whole genome shotgun (WGS) entry which is preliminary data.</text>
</comment>
<dbReference type="SUPFAM" id="SSF52091">
    <property type="entry name" value="SpoIIaa-like"/>
    <property type="match status" value="1"/>
</dbReference>
<comment type="similarity">
    <text evidence="1 2">Belongs to the anti-sigma-factor antagonist family.</text>
</comment>
<evidence type="ECO:0000313" key="5">
    <source>
        <dbReference type="Proteomes" id="UP000664417"/>
    </source>
</evidence>
<dbReference type="RefSeq" id="WP_207861136.1">
    <property type="nucleotide sequence ID" value="NZ_JAFREP010000022.1"/>
</dbReference>
<dbReference type="GO" id="GO:0043856">
    <property type="term" value="F:anti-sigma factor antagonist activity"/>
    <property type="evidence" value="ECO:0007669"/>
    <property type="project" value="InterPro"/>
</dbReference>
<dbReference type="Pfam" id="PF01740">
    <property type="entry name" value="STAS"/>
    <property type="match status" value="1"/>
</dbReference>
<dbReference type="InterPro" id="IPR003658">
    <property type="entry name" value="Anti-sigma_ant"/>
</dbReference>
<evidence type="ECO:0000259" key="3">
    <source>
        <dbReference type="PROSITE" id="PS50801"/>
    </source>
</evidence>
<protein>
    <recommendedName>
        <fullName evidence="2">Anti-sigma factor antagonist</fullName>
    </recommendedName>
</protein>
<dbReference type="CDD" id="cd07043">
    <property type="entry name" value="STAS_anti-anti-sigma_factors"/>
    <property type="match status" value="1"/>
</dbReference>
<keyword evidence="5" id="KW-1185">Reference proteome</keyword>
<proteinExistence type="inferred from homology"/>
<evidence type="ECO:0000256" key="2">
    <source>
        <dbReference type="RuleBase" id="RU003749"/>
    </source>
</evidence>
<dbReference type="NCBIfam" id="TIGR00377">
    <property type="entry name" value="ant_ant_sig"/>
    <property type="match status" value="1"/>
</dbReference>
<dbReference type="Proteomes" id="UP000664417">
    <property type="component" value="Unassembled WGS sequence"/>
</dbReference>
<dbReference type="PROSITE" id="PS50801">
    <property type="entry name" value="STAS"/>
    <property type="match status" value="1"/>
</dbReference>
<accession>A0A8J7QI84</accession>
<dbReference type="InterPro" id="IPR002645">
    <property type="entry name" value="STAS_dom"/>
</dbReference>